<dbReference type="OrthoDB" id="9802248at2"/>
<evidence type="ECO:0000256" key="2">
    <source>
        <dbReference type="ARBA" id="ARBA00022723"/>
    </source>
</evidence>
<dbReference type="GO" id="GO:0046872">
    <property type="term" value="F:metal ion binding"/>
    <property type="evidence" value="ECO:0007669"/>
    <property type="project" value="UniProtKB-KW"/>
</dbReference>
<sequence length="208" mass="22707">MIIKTITGGIFDSISYLICEGDKAAVIDLGVKSEKILAAAAEMKVSIEKIIMTHGHIDHIVELDHILEKTNAKAYIHVDDEPALTDAKLNVSAFTFSHQTINSRCELLRDGSVLKVGSLELKVIHTPGHSPGSICILAGSSLFSGDTLFCNGYGTVELPNGDFEEIYRSITDILFNLPEDTTVYPGHGSSTSIEQEKRTNPIRHAVEW</sequence>
<feature type="domain" description="Metallo-beta-lactamase" evidence="6">
    <location>
        <begin position="12"/>
        <end position="187"/>
    </location>
</feature>
<dbReference type="Proteomes" id="UP000191554">
    <property type="component" value="Unassembled WGS sequence"/>
</dbReference>
<evidence type="ECO:0000256" key="3">
    <source>
        <dbReference type="ARBA" id="ARBA00022801"/>
    </source>
</evidence>
<dbReference type="InterPro" id="IPR036866">
    <property type="entry name" value="RibonucZ/Hydroxyglut_hydro"/>
</dbReference>
<keyword evidence="2" id="KW-0479">Metal-binding</keyword>
<dbReference type="PANTHER" id="PTHR46233:SF3">
    <property type="entry name" value="HYDROXYACYLGLUTATHIONE HYDROLASE GLOC"/>
    <property type="match status" value="1"/>
</dbReference>
<dbReference type="RefSeq" id="WP_080065095.1">
    <property type="nucleotide sequence ID" value="NZ_MZGX01000017.1"/>
</dbReference>
<keyword evidence="4" id="KW-0862">Zinc</keyword>
<dbReference type="SUPFAM" id="SSF56281">
    <property type="entry name" value="Metallo-hydrolase/oxidoreductase"/>
    <property type="match status" value="1"/>
</dbReference>
<evidence type="ECO:0000256" key="4">
    <source>
        <dbReference type="ARBA" id="ARBA00022833"/>
    </source>
</evidence>
<dbReference type="CDD" id="cd06262">
    <property type="entry name" value="metallo-hydrolase-like_MBL-fold"/>
    <property type="match status" value="1"/>
</dbReference>
<evidence type="ECO:0000256" key="1">
    <source>
        <dbReference type="ARBA" id="ARBA00001947"/>
    </source>
</evidence>
<accession>A0A1V4SJ60</accession>
<name>A0A1V4SJ60_RUMHU</name>
<dbReference type="SMART" id="SM00849">
    <property type="entry name" value="Lactamase_B"/>
    <property type="match status" value="1"/>
</dbReference>
<dbReference type="PANTHER" id="PTHR46233">
    <property type="entry name" value="HYDROXYACYLGLUTATHIONE HYDROLASE GLOC"/>
    <property type="match status" value="1"/>
</dbReference>
<evidence type="ECO:0000256" key="5">
    <source>
        <dbReference type="SAM" id="MobiDB-lite"/>
    </source>
</evidence>
<dbReference type="EMBL" id="MZGX01000017">
    <property type="protein sequence ID" value="OPX43495.1"/>
    <property type="molecule type" value="Genomic_DNA"/>
</dbReference>
<dbReference type="InterPro" id="IPR001279">
    <property type="entry name" value="Metallo-B-lactamas"/>
</dbReference>
<gene>
    <name evidence="7" type="ORF">CLHUN_26420</name>
</gene>
<evidence type="ECO:0000313" key="7">
    <source>
        <dbReference type="EMBL" id="OPX43495.1"/>
    </source>
</evidence>
<dbReference type="AlphaFoldDB" id="A0A1V4SJ60"/>
<proteinExistence type="predicted"/>
<dbReference type="Pfam" id="PF00753">
    <property type="entry name" value="Lactamase_B"/>
    <property type="match status" value="1"/>
</dbReference>
<dbReference type="EC" id="3.-.-.-" evidence="7"/>
<organism evidence="7 8">
    <name type="scientific">Ruminiclostridium hungatei</name>
    <name type="common">Clostridium hungatei</name>
    <dbReference type="NCBI Taxonomy" id="48256"/>
    <lineage>
        <taxon>Bacteria</taxon>
        <taxon>Bacillati</taxon>
        <taxon>Bacillota</taxon>
        <taxon>Clostridia</taxon>
        <taxon>Eubacteriales</taxon>
        <taxon>Oscillospiraceae</taxon>
        <taxon>Ruminiclostridium</taxon>
    </lineage>
</organism>
<protein>
    <submittedName>
        <fullName evidence="7">Putative metallo-hydrolase</fullName>
        <ecNumber evidence="7">3.-.-.-</ecNumber>
    </submittedName>
</protein>
<feature type="compositionally biased region" description="Basic and acidic residues" evidence="5">
    <location>
        <begin position="194"/>
        <end position="208"/>
    </location>
</feature>
<evidence type="ECO:0000259" key="6">
    <source>
        <dbReference type="SMART" id="SM00849"/>
    </source>
</evidence>
<comment type="caution">
    <text evidence="7">The sequence shown here is derived from an EMBL/GenBank/DDBJ whole genome shotgun (WGS) entry which is preliminary data.</text>
</comment>
<dbReference type="GO" id="GO:0016787">
    <property type="term" value="F:hydrolase activity"/>
    <property type="evidence" value="ECO:0007669"/>
    <property type="project" value="UniProtKB-KW"/>
</dbReference>
<feature type="region of interest" description="Disordered" evidence="5">
    <location>
        <begin position="185"/>
        <end position="208"/>
    </location>
</feature>
<keyword evidence="3 7" id="KW-0378">Hydrolase</keyword>
<keyword evidence="8" id="KW-1185">Reference proteome</keyword>
<evidence type="ECO:0000313" key="8">
    <source>
        <dbReference type="Proteomes" id="UP000191554"/>
    </source>
</evidence>
<dbReference type="STRING" id="48256.CLHUN_26420"/>
<reference evidence="7 8" key="1">
    <citation type="submission" date="2017-03" db="EMBL/GenBank/DDBJ databases">
        <title>Genome sequence of Clostridium hungatei DSM 14427.</title>
        <authorList>
            <person name="Poehlein A."/>
            <person name="Daniel R."/>
        </authorList>
    </citation>
    <scope>NUCLEOTIDE SEQUENCE [LARGE SCALE GENOMIC DNA]</scope>
    <source>
        <strain evidence="7 8">DSM 14427</strain>
    </source>
</reference>
<dbReference type="InterPro" id="IPR051453">
    <property type="entry name" value="MBL_Glyoxalase_II"/>
</dbReference>
<dbReference type="Gene3D" id="3.60.15.10">
    <property type="entry name" value="Ribonuclease Z/Hydroxyacylglutathione hydrolase-like"/>
    <property type="match status" value="1"/>
</dbReference>
<comment type="cofactor">
    <cofactor evidence="1">
        <name>Zn(2+)</name>
        <dbReference type="ChEBI" id="CHEBI:29105"/>
    </cofactor>
</comment>